<dbReference type="EMBL" id="ONZP01000110">
    <property type="protein sequence ID" value="SPJ73919.1"/>
    <property type="molecule type" value="Genomic_DNA"/>
</dbReference>
<dbReference type="InterPro" id="IPR027796">
    <property type="entry name" value="OTT_1508_deam-like"/>
</dbReference>
<dbReference type="AlphaFoldDB" id="A0AAE8SG12"/>
<comment type="caution">
    <text evidence="1">The sequence shown here is derived from an EMBL/GenBank/DDBJ whole genome shotgun (WGS) entry which is preliminary data.</text>
</comment>
<organism evidence="1 2">
    <name type="scientific">Fusarium torulosum</name>
    <dbReference type="NCBI Taxonomy" id="33205"/>
    <lineage>
        <taxon>Eukaryota</taxon>
        <taxon>Fungi</taxon>
        <taxon>Dikarya</taxon>
        <taxon>Ascomycota</taxon>
        <taxon>Pezizomycotina</taxon>
        <taxon>Sordariomycetes</taxon>
        <taxon>Hypocreomycetidae</taxon>
        <taxon>Hypocreales</taxon>
        <taxon>Nectriaceae</taxon>
        <taxon>Fusarium</taxon>
    </lineage>
</organism>
<proteinExistence type="predicted"/>
<dbReference type="PANTHER" id="PTHR42037:SF1">
    <property type="match status" value="1"/>
</dbReference>
<dbReference type="Pfam" id="PF14441">
    <property type="entry name" value="OTT_1508_deam"/>
    <property type="match status" value="1"/>
</dbReference>
<evidence type="ECO:0000313" key="2">
    <source>
        <dbReference type="Proteomes" id="UP001187734"/>
    </source>
</evidence>
<keyword evidence="2" id="KW-1185">Reference proteome</keyword>
<dbReference type="Proteomes" id="UP001187734">
    <property type="component" value="Unassembled WGS sequence"/>
</dbReference>
<reference evidence="1" key="1">
    <citation type="submission" date="2018-03" db="EMBL/GenBank/DDBJ databases">
        <authorList>
            <person name="Guldener U."/>
        </authorList>
    </citation>
    <scope>NUCLEOTIDE SEQUENCE</scope>
</reference>
<gene>
    <name evidence="1" type="ORF">FTOL_03649</name>
</gene>
<evidence type="ECO:0000313" key="1">
    <source>
        <dbReference type="EMBL" id="SPJ73919.1"/>
    </source>
</evidence>
<dbReference type="PANTHER" id="PTHR42037">
    <property type="match status" value="1"/>
</dbReference>
<sequence>MSQIHEAYPTPPSTIVRVGTPRLDKYQRLIARLYEAMILLWIEQPIQGPQVTVRHDHVSVIASRRRLTTGLAHFCDWDKGGRSTTSIGIEDSEEAFIFWVASNQGFEQDGFGSALGTPTFLRQSLRRLQDVTRRPDPSAAWLAHQADELARSFAVFAASRIRKEASLLSRMATLCIGHLNGPVTRRGNVTDTEARNLEIWLQQFQSRDTLRAYDICKLAYNARNDPQMDTLRRLSQEVLADEDGKSQAKVSGSARHLVGRLAEHIRVSKHLIEDALRVREVLDVFRVSEIHAPLCVQPPEIDSHTTLDSIMGRMISKEDDEFSHVQEDLSRFKNHVGLEGRIIEQILKLQSKPPIVHSEVQVLNHFHRRRLRFADDDRFVGTSKLSCFCCKLYYRHHPSRPVEPGSHEQIYLNWGPIDLPEGSYDALYLELRDTLNPLILGVRDALFRAMRSKRISAFKHPNSITGLTRSAYTLAYTDSDSEADSEQEGGTALNES</sequence>
<accession>A0AAE8SG12</accession>
<name>A0AAE8SG12_9HYPO</name>
<protein>
    <submittedName>
        <fullName evidence="1">Uncharacterized protein</fullName>
    </submittedName>
</protein>